<evidence type="ECO:0000313" key="1">
    <source>
        <dbReference type="EMBL" id="QNT68159.1"/>
    </source>
</evidence>
<organism evidence="1 2">
    <name type="scientific">Defluviicoccus vanus</name>
    <dbReference type="NCBI Taxonomy" id="111831"/>
    <lineage>
        <taxon>Bacteria</taxon>
        <taxon>Pseudomonadati</taxon>
        <taxon>Pseudomonadota</taxon>
        <taxon>Alphaproteobacteria</taxon>
        <taxon>Rhodospirillales</taxon>
        <taxon>Rhodospirillaceae</taxon>
        <taxon>Defluviicoccus</taxon>
    </lineage>
</organism>
<dbReference type="Proteomes" id="UP000516369">
    <property type="component" value="Chromosome"/>
</dbReference>
<evidence type="ECO:0000313" key="2">
    <source>
        <dbReference type="Proteomes" id="UP000516369"/>
    </source>
</evidence>
<protein>
    <recommendedName>
        <fullName evidence="3">GIY-YIG nuclease family protein</fullName>
    </recommendedName>
</protein>
<accession>A0A7H1MXH3</accession>
<proteinExistence type="predicted"/>
<dbReference type="KEGG" id="dvn:HQ394_00745"/>
<reference evidence="1 2" key="1">
    <citation type="submission" date="2020-05" db="EMBL/GenBank/DDBJ databases">
        <title>Complete closed genome sequence of Defluviicoccus vanus.</title>
        <authorList>
            <person name="Bessarab I."/>
            <person name="Arumugam K."/>
            <person name="Maszenan A.M."/>
            <person name="Seviour R.J."/>
            <person name="Williams R.B."/>
        </authorList>
    </citation>
    <scope>NUCLEOTIDE SEQUENCE [LARGE SCALE GENOMIC DNA]</scope>
    <source>
        <strain evidence="1 2">Ben 114</strain>
    </source>
</reference>
<dbReference type="RefSeq" id="WP_190261601.1">
    <property type="nucleotide sequence ID" value="NZ_CP053923.1"/>
</dbReference>
<keyword evidence="2" id="KW-1185">Reference proteome</keyword>
<dbReference type="EMBL" id="CP053923">
    <property type="protein sequence ID" value="QNT68159.1"/>
    <property type="molecule type" value="Genomic_DNA"/>
</dbReference>
<gene>
    <name evidence="1" type="ORF">HQ394_00745</name>
</gene>
<sequence length="141" mass="15331">MTVIYVAKSASLQTWASDVGLTKHIYKVGVSDEAAAAAVVTLNAARHAGRTDWTLVKAQDVADLDEEDALSRLGRKETRVDPLYYPQLKGAGGIFKLKPANAENHFIIESALAGRQRKAKRLTPAEIGLYLIRNALAGDER</sequence>
<dbReference type="AlphaFoldDB" id="A0A7H1MXH3"/>
<evidence type="ECO:0008006" key="3">
    <source>
        <dbReference type="Google" id="ProtNLM"/>
    </source>
</evidence>
<name>A0A7H1MXH3_9PROT</name>